<sequence length="128" mass="12763">MGDGSVRDGDADTRVVADGRCDAEPGAGRADVVVTGRAARDVAACALLAWAGDRWLLAAAIATATSSALPKKPPRTDRPLSHGHAAGRSRPDTVERRTGVTGGAGGAAACRAAVPVALPPAATREVSS</sequence>
<comment type="caution">
    <text evidence="2">The sequence shown here is derived from an EMBL/GenBank/DDBJ whole genome shotgun (WGS) entry which is preliminary data.</text>
</comment>
<name>N0E4D2_9MICO</name>
<dbReference type="HOGENOM" id="CLU_1958520_0_0_11"/>
<keyword evidence="3" id="KW-1185">Reference proteome</keyword>
<protein>
    <submittedName>
        <fullName evidence="2">Uncharacterized protein</fullName>
    </submittedName>
</protein>
<reference evidence="2 3" key="1">
    <citation type="journal article" date="2013" name="ISME J.">
        <title>A metabolic model for members of the genus Tetrasphaera involved in enhanced biological phosphorus removal.</title>
        <authorList>
            <person name="Kristiansen R."/>
            <person name="Nguyen H.T.T."/>
            <person name="Saunders A.M."/>
            <person name="Nielsen J.L."/>
            <person name="Wimmer R."/>
            <person name="Le V.Q."/>
            <person name="McIlroy S.J."/>
            <person name="Petrovski S."/>
            <person name="Seviour R.J."/>
            <person name="Calteau A."/>
            <person name="Nielsen K.L."/>
            <person name="Nielsen P.H."/>
        </authorList>
    </citation>
    <scope>NUCLEOTIDE SEQUENCE [LARGE SCALE GENOMIC DNA]</scope>
    <source>
        <strain evidence="2 3">Lp2</strain>
    </source>
</reference>
<dbReference type="EMBL" id="CAIZ01000106">
    <property type="protein sequence ID" value="CCH69844.1"/>
    <property type="molecule type" value="Genomic_DNA"/>
</dbReference>
<dbReference type="AlphaFoldDB" id="N0E4D2"/>
<dbReference type="Proteomes" id="UP000013167">
    <property type="component" value="Unassembled WGS sequence"/>
</dbReference>
<gene>
    <name evidence="2" type="ORF">BN10_380001</name>
</gene>
<evidence type="ECO:0000313" key="2">
    <source>
        <dbReference type="EMBL" id="CCH69844.1"/>
    </source>
</evidence>
<feature type="compositionally biased region" description="Basic and acidic residues" evidence="1">
    <location>
        <begin position="89"/>
        <end position="98"/>
    </location>
</feature>
<evidence type="ECO:0000256" key="1">
    <source>
        <dbReference type="SAM" id="MobiDB-lite"/>
    </source>
</evidence>
<organism evidence="2 3">
    <name type="scientific">Phycicoccus elongatus Lp2</name>
    <dbReference type="NCBI Taxonomy" id="1193181"/>
    <lineage>
        <taxon>Bacteria</taxon>
        <taxon>Bacillati</taxon>
        <taxon>Actinomycetota</taxon>
        <taxon>Actinomycetes</taxon>
        <taxon>Micrococcales</taxon>
        <taxon>Intrasporangiaceae</taxon>
        <taxon>Phycicoccus</taxon>
    </lineage>
</organism>
<feature type="region of interest" description="Disordered" evidence="1">
    <location>
        <begin position="66"/>
        <end position="107"/>
    </location>
</feature>
<evidence type="ECO:0000313" key="3">
    <source>
        <dbReference type="Proteomes" id="UP000013167"/>
    </source>
</evidence>
<accession>N0E4D2</accession>
<proteinExistence type="predicted"/>